<sequence length="48" mass="5592">MSEENKFGCRNWVSPEANLAYEEKVPSKDVLEVKREVLKMKQSPPIKK</sequence>
<evidence type="ECO:0000313" key="1">
    <source>
        <dbReference type="EMBL" id="AAT29559.1"/>
    </source>
</evidence>
<accession>E9QUM6</accession>
<reference evidence="1 2" key="1">
    <citation type="journal article" date="2009" name="J. Bacteriol.">
        <title>The complete genome sequence of Bacillus anthracis Ames 'Ancestor'.</title>
        <authorList>
            <person name="Ravel J."/>
            <person name="Jiang L."/>
            <person name="Stanley S.T."/>
            <person name="Wilson M.R."/>
            <person name="Decker R.S."/>
            <person name="Read T.D."/>
            <person name="Worsham P."/>
            <person name="Keim P.S."/>
            <person name="Salzberg S.L."/>
            <person name="Fraser-Liggett C.M."/>
            <person name="Rasko D.A."/>
        </authorList>
    </citation>
    <scope>NUCLEOTIDE SEQUENCE [LARGE SCALE GENOMIC DNA]</scope>
    <source>
        <strain evidence="2">Ames ancestor</strain>
    </source>
</reference>
<dbReference type="PATRIC" id="fig|1392.232.peg.5464"/>
<dbReference type="KEGG" id="bar:GBAA_0463"/>
<dbReference type="RefSeq" id="WP_001288232.1">
    <property type="nucleotide sequence ID" value="NZ_AP014833.1"/>
</dbReference>
<dbReference type="Proteomes" id="UP000000594">
    <property type="component" value="Chromosome"/>
</dbReference>
<proteinExistence type="predicted"/>
<keyword evidence="2" id="KW-1185">Reference proteome</keyword>
<dbReference type="AlphaFoldDB" id="A0A0F7RMS2"/>
<organism evidence="1 2">
    <name type="scientific">Bacillus anthracis</name>
    <name type="common">anthrax bacterium</name>
    <dbReference type="NCBI Taxonomy" id="1392"/>
    <lineage>
        <taxon>Bacteria</taxon>
        <taxon>Bacillati</taxon>
        <taxon>Bacillota</taxon>
        <taxon>Bacilli</taxon>
        <taxon>Bacillales</taxon>
        <taxon>Bacillaceae</taxon>
        <taxon>Bacillus</taxon>
        <taxon>Bacillus cereus group</taxon>
    </lineage>
</organism>
<protein>
    <submittedName>
        <fullName evidence="1">Uncharacterized protein</fullName>
    </submittedName>
</protein>
<gene>
    <name evidence="1" type="ordered locus">GBAA_0463</name>
</gene>
<accession>Q6KXM1</accession>
<evidence type="ECO:0000313" key="2">
    <source>
        <dbReference type="Proteomes" id="UP000000594"/>
    </source>
</evidence>
<name>A0A0F7RMS2_BACAN</name>
<accession>Q81Z13</accession>
<dbReference type="EMBL" id="AE017334">
    <property type="protein sequence ID" value="AAT29559.1"/>
    <property type="molecule type" value="Genomic_DNA"/>
</dbReference>
<accession>A0A0F7RMS2</accession>
<dbReference type="GeneID" id="45025693"/>